<accession>A0A849CFX1</accession>
<feature type="transmembrane region" description="Helical" evidence="2">
    <location>
        <begin position="7"/>
        <end position="25"/>
    </location>
</feature>
<sequence length="118" mass="12263">MRHQPQLHTVGIMIVGALALGMLAGCGSDEQSAPVKQASETTCAEFTRMSESDKLDVVEQAVEGKPGWQVKSTDGDGPSMALRAAVTMAKTNCGQPDAAEKTVADSVHVPRTATAPTP</sequence>
<feature type="region of interest" description="Disordered" evidence="1">
    <location>
        <begin position="97"/>
        <end position="118"/>
    </location>
</feature>
<evidence type="ECO:0000313" key="3">
    <source>
        <dbReference type="EMBL" id="NNH75790.1"/>
    </source>
</evidence>
<gene>
    <name evidence="3" type="ORF">HLB23_39075</name>
</gene>
<dbReference type="EMBL" id="JABELX010000028">
    <property type="protein sequence ID" value="NNH75790.1"/>
    <property type="molecule type" value="Genomic_DNA"/>
</dbReference>
<evidence type="ECO:0000256" key="1">
    <source>
        <dbReference type="SAM" id="MobiDB-lite"/>
    </source>
</evidence>
<dbReference type="Proteomes" id="UP000586827">
    <property type="component" value="Unassembled WGS sequence"/>
</dbReference>
<proteinExistence type="predicted"/>
<dbReference type="RefSeq" id="WP_067529108.1">
    <property type="nucleotide sequence ID" value="NZ_JABELX010000028.1"/>
</dbReference>
<dbReference type="AlphaFoldDB" id="A0A849CFX1"/>
<protein>
    <submittedName>
        <fullName evidence="3">Uncharacterized protein</fullName>
    </submittedName>
</protein>
<keyword evidence="2" id="KW-0812">Transmembrane</keyword>
<organism evidence="3 4">
    <name type="scientific">Nocardia uniformis</name>
    <dbReference type="NCBI Taxonomy" id="53432"/>
    <lineage>
        <taxon>Bacteria</taxon>
        <taxon>Bacillati</taxon>
        <taxon>Actinomycetota</taxon>
        <taxon>Actinomycetes</taxon>
        <taxon>Mycobacteriales</taxon>
        <taxon>Nocardiaceae</taxon>
        <taxon>Nocardia</taxon>
    </lineage>
</organism>
<keyword evidence="4" id="KW-1185">Reference proteome</keyword>
<reference evidence="3 4" key="1">
    <citation type="submission" date="2020-05" db="EMBL/GenBank/DDBJ databases">
        <title>MicrobeNet Type strains.</title>
        <authorList>
            <person name="Nicholson A.C."/>
        </authorList>
    </citation>
    <scope>NUCLEOTIDE SEQUENCE [LARGE SCALE GENOMIC DNA]</scope>
    <source>
        <strain evidence="3 4">JCM 3224</strain>
    </source>
</reference>
<evidence type="ECO:0000313" key="4">
    <source>
        <dbReference type="Proteomes" id="UP000586827"/>
    </source>
</evidence>
<keyword evidence="2" id="KW-1133">Transmembrane helix</keyword>
<evidence type="ECO:0000256" key="2">
    <source>
        <dbReference type="SAM" id="Phobius"/>
    </source>
</evidence>
<dbReference type="PROSITE" id="PS51257">
    <property type="entry name" value="PROKAR_LIPOPROTEIN"/>
    <property type="match status" value="1"/>
</dbReference>
<name>A0A849CFX1_9NOCA</name>
<keyword evidence="2" id="KW-0472">Membrane</keyword>
<comment type="caution">
    <text evidence="3">The sequence shown here is derived from an EMBL/GenBank/DDBJ whole genome shotgun (WGS) entry which is preliminary data.</text>
</comment>